<dbReference type="EMBL" id="JAESIY010000001">
    <property type="protein sequence ID" value="MBL3654734.1"/>
    <property type="molecule type" value="Genomic_DNA"/>
</dbReference>
<comment type="caution">
    <text evidence="1">The sequence shown here is derived from an EMBL/GenBank/DDBJ whole genome shotgun (WGS) entry which is preliminary data.</text>
</comment>
<protein>
    <submittedName>
        <fullName evidence="1">Uncharacterized protein</fullName>
    </submittedName>
</protein>
<evidence type="ECO:0000313" key="1">
    <source>
        <dbReference type="EMBL" id="MBL3654734.1"/>
    </source>
</evidence>
<proteinExistence type="predicted"/>
<accession>A0A937F4V7</accession>
<organism evidence="1 2">
    <name type="scientific">Fulvivirga sediminis</name>
    <dbReference type="NCBI Taxonomy" id="2803949"/>
    <lineage>
        <taxon>Bacteria</taxon>
        <taxon>Pseudomonadati</taxon>
        <taxon>Bacteroidota</taxon>
        <taxon>Cytophagia</taxon>
        <taxon>Cytophagales</taxon>
        <taxon>Fulvivirgaceae</taxon>
        <taxon>Fulvivirga</taxon>
    </lineage>
</organism>
<name>A0A937F4V7_9BACT</name>
<sequence length="190" mass="22722">MTQVSLSWLDLKPNQDQSGNQEELDAYIQRIRKVFKEFNHIQNDIFEQWIWAHHNNSETLRNYGWLNYENFEFVLCNWTNDEISNVNIIDEYSEYVKGRASFSAIRQFCCNKTDLNYWKNNGTWRTPPIILDVYSIEEEFPRWSEIKYPYQLIEGHSRLGYLKSMINMTKQGKAQVANTHSVYIMKSQAK</sequence>
<dbReference type="Proteomes" id="UP000659388">
    <property type="component" value="Unassembled WGS sequence"/>
</dbReference>
<dbReference type="AlphaFoldDB" id="A0A937F4V7"/>
<evidence type="ECO:0000313" key="2">
    <source>
        <dbReference type="Proteomes" id="UP000659388"/>
    </source>
</evidence>
<dbReference type="RefSeq" id="WP_202241813.1">
    <property type="nucleotide sequence ID" value="NZ_JAESIY010000001.1"/>
</dbReference>
<keyword evidence="2" id="KW-1185">Reference proteome</keyword>
<gene>
    <name evidence="1" type="ORF">JL102_01230</name>
</gene>
<reference evidence="1" key="1">
    <citation type="submission" date="2021-01" db="EMBL/GenBank/DDBJ databases">
        <title>Fulvivirga kasyanovii gen. nov., sp nov., a novel member of the phylum Bacteroidetes isolated from seawater in a mussel farm.</title>
        <authorList>
            <person name="Zhao L.-H."/>
            <person name="Wang Z.-J."/>
        </authorList>
    </citation>
    <scope>NUCLEOTIDE SEQUENCE</scope>
    <source>
        <strain evidence="1">2943</strain>
    </source>
</reference>